<evidence type="ECO:0000313" key="7">
    <source>
        <dbReference type="WBParaSite" id="GPLIN_000661700"/>
    </source>
</evidence>
<reference evidence="6" key="1">
    <citation type="submission" date="2014-05" db="EMBL/GenBank/DDBJ databases">
        <title>The genome and life-stage specific transcriptomes of Globodera pallida elucidate key aspects of plant parasitism by a cyst nematode.</title>
        <authorList>
            <person name="Cotton J.A."/>
            <person name="Lilley C.J."/>
            <person name="Jones L.M."/>
            <person name="Kikuchi T."/>
            <person name="Reid A.J."/>
            <person name="Thorpe P."/>
            <person name="Tsai I.J."/>
            <person name="Beasley H."/>
            <person name="Blok V."/>
            <person name="Cock P.J.A."/>
            <person name="Van den Akker S.E."/>
            <person name="Holroyd N."/>
            <person name="Hunt M."/>
            <person name="Mantelin S."/>
            <person name="Naghra H."/>
            <person name="Pain A."/>
            <person name="Palomares-Rius J.E."/>
            <person name="Zarowiecki M."/>
            <person name="Berriman M."/>
            <person name="Jones J.T."/>
            <person name="Urwin P.E."/>
        </authorList>
    </citation>
    <scope>NUCLEOTIDE SEQUENCE [LARGE SCALE GENOMIC DNA]</scope>
    <source>
        <strain evidence="6">Lindley</strain>
    </source>
</reference>
<dbReference type="PANTHER" id="PTHR11785">
    <property type="entry name" value="AMINO ACID TRANSPORTER"/>
    <property type="match status" value="1"/>
</dbReference>
<evidence type="ECO:0000256" key="1">
    <source>
        <dbReference type="ARBA" id="ARBA00004141"/>
    </source>
</evidence>
<reference evidence="7" key="2">
    <citation type="submission" date="2016-06" db="UniProtKB">
        <authorList>
            <consortium name="WormBaseParasite"/>
        </authorList>
    </citation>
    <scope>IDENTIFICATION</scope>
</reference>
<keyword evidence="2 5" id="KW-0812">Transmembrane</keyword>
<dbReference type="PANTHER" id="PTHR11785:SF115">
    <property type="entry name" value="AMINO ACID TRANSPORTER"/>
    <property type="match status" value="1"/>
</dbReference>
<dbReference type="GO" id="GO:0016020">
    <property type="term" value="C:membrane"/>
    <property type="evidence" value="ECO:0007669"/>
    <property type="project" value="UniProtKB-SubCell"/>
</dbReference>
<feature type="transmembrane region" description="Helical" evidence="5">
    <location>
        <begin position="6"/>
        <end position="27"/>
    </location>
</feature>
<dbReference type="GO" id="GO:0015179">
    <property type="term" value="F:L-amino acid transmembrane transporter activity"/>
    <property type="evidence" value="ECO:0007669"/>
    <property type="project" value="TreeGrafter"/>
</dbReference>
<dbReference type="Gene3D" id="1.20.1740.10">
    <property type="entry name" value="Amino acid/polyamine transporter I"/>
    <property type="match status" value="1"/>
</dbReference>
<name>A0A183C174_GLOPA</name>
<dbReference type="InterPro" id="IPR002293">
    <property type="entry name" value="AA/rel_permease1"/>
</dbReference>
<dbReference type="InterPro" id="IPR050598">
    <property type="entry name" value="AminoAcid_Transporter"/>
</dbReference>
<keyword evidence="6" id="KW-1185">Reference proteome</keyword>
<protein>
    <submittedName>
        <fullName evidence="7">AA_permease domain-containing protein</fullName>
    </submittedName>
</protein>
<evidence type="ECO:0000313" key="6">
    <source>
        <dbReference type="Proteomes" id="UP000050741"/>
    </source>
</evidence>
<keyword evidence="4 5" id="KW-0472">Membrane</keyword>
<evidence type="ECO:0000256" key="2">
    <source>
        <dbReference type="ARBA" id="ARBA00022692"/>
    </source>
</evidence>
<evidence type="ECO:0000256" key="5">
    <source>
        <dbReference type="SAM" id="Phobius"/>
    </source>
</evidence>
<comment type="subcellular location">
    <subcellularLocation>
        <location evidence="1">Membrane</location>
        <topology evidence="1">Multi-pass membrane protein</topology>
    </subcellularLocation>
</comment>
<accession>A0A183C174</accession>
<dbReference type="AlphaFoldDB" id="A0A183C174"/>
<keyword evidence="3 5" id="KW-1133">Transmembrane helix</keyword>
<dbReference type="WBParaSite" id="GPLIN_000661700">
    <property type="protein sequence ID" value="GPLIN_000661700"/>
    <property type="gene ID" value="GPLIN_000661700"/>
</dbReference>
<evidence type="ECO:0000256" key="4">
    <source>
        <dbReference type="ARBA" id="ARBA00023136"/>
    </source>
</evidence>
<proteinExistence type="predicted"/>
<dbReference type="Pfam" id="PF13520">
    <property type="entry name" value="AA_permease_2"/>
    <property type="match status" value="1"/>
</dbReference>
<dbReference type="Proteomes" id="UP000050741">
    <property type="component" value="Unassembled WGS sequence"/>
</dbReference>
<feature type="transmembrane region" description="Helical" evidence="5">
    <location>
        <begin position="39"/>
        <end position="62"/>
    </location>
</feature>
<evidence type="ECO:0000256" key="3">
    <source>
        <dbReference type="ARBA" id="ARBA00022989"/>
    </source>
</evidence>
<sequence length="80" mass="8784">MDVGEIVLGMFASLFAYNGWDVLNFATEEIENPRRVLPIGALCGIAISGFVYVLINIAYFSVMTVDELKQSQAVAVVRLN</sequence>
<organism evidence="6 7">
    <name type="scientific">Globodera pallida</name>
    <name type="common">Potato cyst nematode worm</name>
    <name type="synonym">Heterodera pallida</name>
    <dbReference type="NCBI Taxonomy" id="36090"/>
    <lineage>
        <taxon>Eukaryota</taxon>
        <taxon>Metazoa</taxon>
        <taxon>Ecdysozoa</taxon>
        <taxon>Nematoda</taxon>
        <taxon>Chromadorea</taxon>
        <taxon>Rhabditida</taxon>
        <taxon>Tylenchina</taxon>
        <taxon>Tylenchomorpha</taxon>
        <taxon>Tylenchoidea</taxon>
        <taxon>Heteroderidae</taxon>
        <taxon>Heteroderinae</taxon>
        <taxon>Globodera</taxon>
    </lineage>
</organism>